<organism evidence="3">
    <name type="scientific">Sulfurovum sp. enrichment culture clone C5</name>
    <dbReference type="NCBI Taxonomy" id="497650"/>
    <lineage>
        <taxon>Bacteria</taxon>
        <taxon>Pseudomonadati</taxon>
        <taxon>Campylobacterota</taxon>
        <taxon>Epsilonproteobacteria</taxon>
        <taxon>Campylobacterales</taxon>
        <taxon>Sulfurovaceae</taxon>
        <taxon>Sulfurovum</taxon>
        <taxon>environmental samples</taxon>
    </lineage>
</organism>
<keyword evidence="1" id="KW-0812">Transmembrane</keyword>
<keyword evidence="1" id="KW-0472">Membrane</keyword>
<reference evidence="3" key="1">
    <citation type="submission" date="2015-11" db="EMBL/GenBank/DDBJ databases">
        <authorList>
            <person name="Zhang Y."/>
            <person name="Guo Z."/>
        </authorList>
    </citation>
    <scope>NUCLEOTIDE SEQUENCE</scope>
    <source>
        <strain evidence="3">BN30871</strain>
    </source>
</reference>
<proteinExistence type="predicted"/>
<protein>
    <recommendedName>
        <fullName evidence="2">Phage tail tape measure protein domain-containing protein</fullName>
    </recommendedName>
</protein>
<evidence type="ECO:0000256" key="1">
    <source>
        <dbReference type="SAM" id="Phobius"/>
    </source>
</evidence>
<dbReference type="AlphaFoldDB" id="A0A0S4XLP8"/>
<feature type="domain" description="Phage tail tape measure protein" evidence="2">
    <location>
        <begin position="96"/>
        <end position="307"/>
    </location>
</feature>
<gene>
    <name evidence="3" type="ORF">BN3087_220053</name>
</gene>
<accession>A0A0S4XLP8</accession>
<feature type="transmembrane region" description="Helical" evidence="1">
    <location>
        <begin position="478"/>
        <end position="502"/>
    </location>
</feature>
<dbReference type="EMBL" id="FAXN01000021">
    <property type="protein sequence ID" value="CUV65236.1"/>
    <property type="molecule type" value="Genomic_DNA"/>
</dbReference>
<dbReference type="InterPro" id="IPR010090">
    <property type="entry name" value="Phage_tape_meas"/>
</dbReference>
<sequence>MSNMDVGLTFKALDNASPVIAKVWGEVKKLTNAPIRIGLATTFVGNALKNYSEAKKERAMSYIKPYADLEDARTQLENTMLKSNGKVSAWFSAIDKEATELGNKLPGTTADFYEMASAMKSLGVEEKTIANGGLKSAAYLAAVLKIPYAEAAESVAKFKEALGIADKDLIAFIDDMQRMGHMGVKVDEMKYAFGRSAGALKLMGLQGLQASRDLEPLYGMLIKTGMSGETVGTAVGNALQTAMTFEVDRSKKVAELRAMLNARGITLDFVDDTGKFKGIDNMVAQLEKLKKIKSEAERVSIIQSIFGSGAEGDAISMMLKQGSSGIAKFKADMAAQANLDKRVEKSLGTLRALWEAFSGTKDNVFASVVEQWSGEIHWLTKALGSATATVGNFSKAHPIMTKFFGAIILGAPLVAGVLGAIMVPLGLITTGFGVLKKITGFSTLKNALTGVGKTACDAGNCAGGAATKIVKLKNAMSGIGAIGFAEAAGIAALATAFVALNWQIAEMGKADIGSKHIQSMSLAELKQNKQYLQERIDNSKKDLTTFGGFKERVWQGTDQATAKALEARLKATNAALSKLDPGLKKSTTVTKKTKTNPTYFDKHPMTIEAIRAKAYLEDRKKLLTNAKNTIQQTVKNDTKTTQNNHNTYNTHVVVQNSNASASEIAKMVDKKLKANADRNANLSLKKVK</sequence>
<feature type="transmembrane region" description="Helical" evidence="1">
    <location>
        <begin position="403"/>
        <end position="428"/>
    </location>
</feature>
<name>A0A0S4XLP8_9BACT</name>
<keyword evidence="1" id="KW-1133">Transmembrane helix</keyword>
<evidence type="ECO:0000259" key="2">
    <source>
        <dbReference type="Pfam" id="PF10145"/>
    </source>
</evidence>
<evidence type="ECO:0000313" key="3">
    <source>
        <dbReference type="EMBL" id="CUV65236.1"/>
    </source>
</evidence>
<dbReference type="Pfam" id="PF10145">
    <property type="entry name" value="PhageMin_Tail"/>
    <property type="match status" value="1"/>
</dbReference>
<dbReference type="NCBIfam" id="TIGR01760">
    <property type="entry name" value="tape_meas_TP901"/>
    <property type="match status" value="1"/>
</dbReference>